<dbReference type="SUPFAM" id="SSF111369">
    <property type="entry name" value="HlyD-like secretion proteins"/>
    <property type="match status" value="1"/>
</dbReference>
<dbReference type="GO" id="GO:1990195">
    <property type="term" value="C:macrolide transmembrane transporter complex"/>
    <property type="evidence" value="ECO:0007669"/>
    <property type="project" value="InterPro"/>
</dbReference>
<dbReference type="GO" id="GO:0015562">
    <property type="term" value="F:efflux transmembrane transporter activity"/>
    <property type="evidence" value="ECO:0007669"/>
    <property type="project" value="TreeGrafter"/>
</dbReference>
<dbReference type="Gene3D" id="6.10.140.1990">
    <property type="match status" value="1"/>
</dbReference>
<reference evidence="15" key="1">
    <citation type="submission" date="2016-08" db="EMBL/GenBank/DDBJ databases">
        <authorList>
            <person name="Varghese N."/>
            <person name="Submissions Spin"/>
        </authorList>
    </citation>
    <scope>NUCLEOTIDE SEQUENCE [LARGE SCALE GENOMIC DNA]</scope>
    <source>
        <strain evidence="15">CCBAU 57015</strain>
    </source>
</reference>
<dbReference type="GO" id="GO:0019898">
    <property type="term" value="C:extrinsic component of membrane"/>
    <property type="evidence" value="ECO:0007669"/>
    <property type="project" value="InterPro"/>
</dbReference>
<dbReference type="RefSeq" id="WP_083961397.1">
    <property type="nucleotide sequence ID" value="NZ_FMAC01000006.1"/>
</dbReference>
<evidence type="ECO:0000259" key="11">
    <source>
        <dbReference type="Pfam" id="PF25917"/>
    </source>
</evidence>
<evidence type="ECO:0000259" key="10">
    <source>
        <dbReference type="Pfam" id="PF25876"/>
    </source>
</evidence>
<evidence type="ECO:0000256" key="4">
    <source>
        <dbReference type="ARBA" id="ARBA00022475"/>
    </source>
</evidence>
<evidence type="ECO:0000256" key="2">
    <source>
        <dbReference type="ARBA" id="ARBA00009477"/>
    </source>
</evidence>
<evidence type="ECO:0000256" key="6">
    <source>
        <dbReference type="ARBA" id="ARBA00023054"/>
    </source>
</evidence>
<keyword evidence="9" id="KW-1133">Transmembrane helix</keyword>
<dbReference type="Gene3D" id="2.40.50.100">
    <property type="match status" value="1"/>
</dbReference>
<dbReference type="Pfam" id="PF25876">
    <property type="entry name" value="HH_MFP_RND"/>
    <property type="match status" value="1"/>
</dbReference>
<sequence>MSLPKNSPLRDEQSGLSPETRYPLNAIPAVKTSRKRNRSWLWLITLLAVAGTGYWFWNQYSAGPAASAKATQPVIRGDIDNGVTAVGKLEAVKSVDVGAQVSGQLKTLYVQIGDMVAQNQLIAEIDPAPIEHKLEIDEAELAMLEAQRIAKKAQLALKQTNIDRQHTLVAARSMAQSSLDQAVADLATAQADVDAIEAQIRKQQATLDSDKVDLGYTKIYAPISGTIVANPAKQGQTLNANQTTPTIVTVADLSTMVVKAQVSEADIGKLKLGMQAYFTLIGESGKRFPGTLRQIQPMPSTDNNVVLYYALFDVPNRNGELMMSMSAQVFFVKAAAAGVLLIPASALHPVAGKPGEAQVFVANQNGSIETRHVDVGIRNRVNVEIKDGLREGEAVVVNDDGKTKRASDTHSSPLF</sequence>
<dbReference type="PANTHER" id="PTHR30469">
    <property type="entry name" value="MULTIDRUG RESISTANCE PROTEIN MDTA"/>
    <property type="match status" value="1"/>
</dbReference>
<dbReference type="AlphaFoldDB" id="A0A1C3VKF5"/>
<dbReference type="InterPro" id="IPR058626">
    <property type="entry name" value="MdtA-like_b-barrel"/>
</dbReference>
<evidence type="ECO:0000256" key="3">
    <source>
        <dbReference type="ARBA" id="ARBA00022448"/>
    </source>
</evidence>
<dbReference type="Proteomes" id="UP000186228">
    <property type="component" value="Unassembled WGS sequence"/>
</dbReference>
<dbReference type="PANTHER" id="PTHR30469:SF33">
    <property type="entry name" value="SLR1207 PROTEIN"/>
    <property type="match status" value="1"/>
</dbReference>
<dbReference type="Gene3D" id="2.40.30.170">
    <property type="match status" value="1"/>
</dbReference>
<evidence type="ECO:0000256" key="9">
    <source>
        <dbReference type="SAM" id="Phobius"/>
    </source>
</evidence>
<dbReference type="NCBIfam" id="TIGR01730">
    <property type="entry name" value="RND_mfp"/>
    <property type="match status" value="1"/>
</dbReference>
<comment type="similarity">
    <text evidence="2">Belongs to the membrane fusion protein (MFP) (TC 8.A.1) family.</text>
</comment>
<feature type="domain" description="Multidrug resistance protein MdtA-like beta-barrel" evidence="12">
    <location>
        <begin position="255"/>
        <end position="329"/>
    </location>
</feature>
<dbReference type="GO" id="GO:1990281">
    <property type="term" value="C:efflux pump complex"/>
    <property type="evidence" value="ECO:0007669"/>
    <property type="project" value="TreeGrafter"/>
</dbReference>
<comment type="subcellular location">
    <subcellularLocation>
        <location evidence="1">Cell membrane</location>
    </subcellularLocation>
</comment>
<dbReference type="InterPro" id="IPR006143">
    <property type="entry name" value="RND_pump_MFP"/>
</dbReference>
<feature type="transmembrane region" description="Helical" evidence="9">
    <location>
        <begin position="40"/>
        <end position="57"/>
    </location>
</feature>
<dbReference type="STRING" id="52131.GA0061100_106347"/>
<keyword evidence="9" id="KW-0812">Transmembrane</keyword>
<dbReference type="InterPro" id="IPR058625">
    <property type="entry name" value="MdtA-like_BSH"/>
</dbReference>
<organism evidence="14 15">
    <name type="scientific">Rhizobium hainanense</name>
    <dbReference type="NCBI Taxonomy" id="52131"/>
    <lineage>
        <taxon>Bacteria</taxon>
        <taxon>Pseudomonadati</taxon>
        <taxon>Pseudomonadota</taxon>
        <taxon>Alphaproteobacteria</taxon>
        <taxon>Hyphomicrobiales</taxon>
        <taxon>Rhizobiaceae</taxon>
        <taxon>Rhizobium/Agrobacterium group</taxon>
        <taxon>Rhizobium</taxon>
    </lineage>
</organism>
<dbReference type="GO" id="GO:1990961">
    <property type="term" value="P:xenobiotic detoxification by transmembrane export across the plasma membrane"/>
    <property type="evidence" value="ECO:0007669"/>
    <property type="project" value="InterPro"/>
</dbReference>
<dbReference type="InterPro" id="IPR058627">
    <property type="entry name" value="MdtA-like_C"/>
</dbReference>
<keyword evidence="15" id="KW-1185">Reference proteome</keyword>
<dbReference type="Pfam" id="PF25967">
    <property type="entry name" value="RND-MFP_C"/>
    <property type="match status" value="1"/>
</dbReference>
<keyword evidence="3" id="KW-0813">Transport</keyword>
<evidence type="ECO:0000313" key="14">
    <source>
        <dbReference type="EMBL" id="SCB28320.1"/>
    </source>
</evidence>
<evidence type="ECO:0000313" key="15">
    <source>
        <dbReference type="Proteomes" id="UP000186228"/>
    </source>
</evidence>
<proteinExistence type="inferred from homology"/>
<keyword evidence="5" id="KW-0997">Cell inner membrane</keyword>
<dbReference type="InterPro" id="IPR030190">
    <property type="entry name" value="MacA_alpha-hairpin_sf"/>
</dbReference>
<evidence type="ECO:0000256" key="7">
    <source>
        <dbReference type="ARBA" id="ARBA00023136"/>
    </source>
</evidence>
<dbReference type="Pfam" id="PF25944">
    <property type="entry name" value="Beta-barrel_RND"/>
    <property type="match status" value="1"/>
</dbReference>
<dbReference type="GO" id="GO:0030313">
    <property type="term" value="C:cell envelope"/>
    <property type="evidence" value="ECO:0007669"/>
    <property type="project" value="UniProtKB-SubCell"/>
</dbReference>
<name>A0A1C3VKF5_9HYPH</name>
<feature type="domain" description="Multidrug resistance protein MdtA-like barrel-sandwich hybrid" evidence="11">
    <location>
        <begin position="94"/>
        <end position="249"/>
    </location>
</feature>
<accession>A0A1C3VKF5</accession>
<keyword evidence="7 9" id="KW-0472">Membrane</keyword>
<gene>
    <name evidence="14" type="ORF">GA0061100_106347</name>
</gene>
<evidence type="ECO:0000256" key="8">
    <source>
        <dbReference type="SAM" id="Coils"/>
    </source>
</evidence>
<feature type="domain" description="Multidrug resistance protein MdtA-like alpha-helical hairpin" evidence="10">
    <location>
        <begin position="141"/>
        <end position="217"/>
    </location>
</feature>
<dbReference type="InterPro" id="IPR058624">
    <property type="entry name" value="MdtA-like_HH"/>
</dbReference>
<dbReference type="OrthoDB" id="9791520at2"/>
<protein>
    <submittedName>
        <fullName evidence="14">Membrane fusion protein, macrolide-specific efflux system</fullName>
    </submittedName>
</protein>
<evidence type="ECO:0000256" key="5">
    <source>
        <dbReference type="ARBA" id="ARBA00022519"/>
    </source>
</evidence>
<keyword evidence="4" id="KW-1003">Cell membrane</keyword>
<evidence type="ECO:0000259" key="12">
    <source>
        <dbReference type="Pfam" id="PF25944"/>
    </source>
</evidence>
<feature type="domain" description="Multidrug resistance protein MdtA-like C-terminal permuted SH3" evidence="13">
    <location>
        <begin position="339"/>
        <end position="398"/>
    </location>
</feature>
<feature type="coiled-coil region" evidence="8">
    <location>
        <begin position="136"/>
        <end position="206"/>
    </location>
</feature>
<dbReference type="Pfam" id="PF25917">
    <property type="entry name" value="BSH_RND"/>
    <property type="match status" value="1"/>
</dbReference>
<keyword evidence="6 8" id="KW-0175">Coiled coil</keyword>
<dbReference type="Gene3D" id="2.40.420.20">
    <property type="match status" value="1"/>
</dbReference>
<evidence type="ECO:0000259" key="13">
    <source>
        <dbReference type="Pfam" id="PF25967"/>
    </source>
</evidence>
<evidence type="ECO:0000256" key="1">
    <source>
        <dbReference type="ARBA" id="ARBA00004236"/>
    </source>
</evidence>
<dbReference type="EMBL" id="FMAC01000006">
    <property type="protein sequence ID" value="SCB28320.1"/>
    <property type="molecule type" value="Genomic_DNA"/>
</dbReference>